<dbReference type="KEGG" id="taqu:KDW03_08470"/>
<dbReference type="PROSITE" id="PS50851">
    <property type="entry name" value="CHEW"/>
    <property type="match status" value="1"/>
</dbReference>
<protein>
    <submittedName>
        <fullName evidence="2">Chemotaxis protein CheW</fullName>
    </submittedName>
</protein>
<dbReference type="Pfam" id="PF01584">
    <property type="entry name" value="CheW"/>
    <property type="match status" value="1"/>
</dbReference>
<dbReference type="GO" id="GO:0006935">
    <property type="term" value="P:chemotaxis"/>
    <property type="evidence" value="ECO:0007669"/>
    <property type="project" value="InterPro"/>
</dbReference>
<dbReference type="AlphaFoldDB" id="A0AAX3BBZ9"/>
<proteinExistence type="predicted"/>
<reference evidence="2" key="1">
    <citation type="submission" date="2021-04" db="EMBL/GenBank/DDBJ databases">
        <authorList>
            <person name="Postec A."/>
        </authorList>
    </citation>
    <scope>NUCLEOTIDE SEQUENCE</scope>
    <source>
        <strain evidence="2">F1F22</strain>
    </source>
</reference>
<dbReference type="GO" id="GO:0007165">
    <property type="term" value="P:signal transduction"/>
    <property type="evidence" value="ECO:0007669"/>
    <property type="project" value="InterPro"/>
</dbReference>
<gene>
    <name evidence="2" type="ORF">KDW03_08470</name>
</gene>
<dbReference type="InterPro" id="IPR039315">
    <property type="entry name" value="CheW"/>
</dbReference>
<evidence type="ECO:0000259" key="1">
    <source>
        <dbReference type="PROSITE" id="PS50851"/>
    </source>
</evidence>
<dbReference type="RefSeq" id="WP_271434649.1">
    <property type="nucleotide sequence ID" value="NZ_CP073355.1"/>
</dbReference>
<organism evidence="2 3">
    <name type="scientific">Thermospira aquatica</name>
    <dbReference type="NCBI Taxonomy" id="2828656"/>
    <lineage>
        <taxon>Bacteria</taxon>
        <taxon>Pseudomonadati</taxon>
        <taxon>Spirochaetota</taxon>
        <taxon>Spirochaetia</taxon>
        <taxon>Brevinematales</taxon>
        <taxon>Thermospiraceae</taxon>
        <taxon>Thermospira</taxon>
    </lineage>
</organism>
<sequence>MEIRNKRVSAEETTVLQKVLMQCISFSLGEQLYALSMDAVESILFARKIFLLPNTHDKLLGVYNLRGNIIPVYSLRRLLSLSDPYQGSRIVDEDDRYVIVVKYQRNTFGLMVDTIYKHLEVLENEFQGGDHIARWSEHAVVSGVILKQEQEILFIDMDRLFLYISSLQEKK</sequence>
<accession>A0AAX3BBZ9</accession>
<reference evidence="2" key="2">
    <citation type="submission" date="2022-06" db="EMBL/GenBank/DDBJ databases">
        <title>Thermospira aquatica gen. nov., sp. nov.</title>
        <authorList>
            <person name="Ben Ali Gam Z."/>
            <person name="Labat M."/>
        </authorList>
    </citation>
    <scope>NUCLEOTIDE SEQUENCE</scope>
    <source>
        <strain evidence="2">F1F22</strain>
    </source>
</reference>
<dbReference type="Gene3D" id="2.40.50.180">
    <property type="entry name" value="CheA-289, Domain 4"/>
    <property type="match status" value="1"/>
</dbReference>
<dbReference type="InterPro" id="IPR002545">
    <property type="entry name" value="CheW-lke_dom"/>
</dbReference>
<keyword evidence="3" id="KW-1185">Reference proteome</keyword>
<dbReference type="GO" id="GO:0005829">
    <property type="term" value="C:cytosol"/>
    <property type="evidence" value="ECO:0007669"/>
    <property type="project" value="TreeGrafter"/>
</dbReference>
<dbReference type="PANTHER" id="PTHR22617:SF23">
    <property type="entry name" value="CHEMOTAXIS PROTEIN CHEW"/>
    <property type="match status" value="1"/>
</dbReference>
<name>A0AAX3BBZ9_9SPIR</name>
<dbReference type="SUPFAM" id="SSF50341">
    <property type="entry name" value="CheW-like"/>
    <property type="match status" value="1"/>
</dbReference>
<evidence type="ECO:0000313" key="2">
    <source>
        <dbReference type="EMBL" id="URA09519.1"/>
    </source>
</evidence>
<feature type="domain" description="CheW-like" evidence="1">
    <location>
        <begin position="20"/>
        <end position="166"/>
    </location>
</feature>
<dbReference type="PANTHER" id="PTHR22617">
    <property type="entry name" value="CHEMOTAXIS SENSOR HISTIDINE KINASE-RELATED"/>
    <property type="match status" value="1"/>
</dbReference>
<dbReference type="EMBL" id="CP073355">
    <property type="protein sequence ID" value="URA09519.1"/>
    <property type="molecule type" value="Genomic_DNA"/>
</dbReference>
<evidence type="ECO:0000313" key="3">
    <source>
        <dbReference type="Proteomes" id="UP001056539"/>
    </source>
</evidence>
<dbReference type="Gene3D" id="2.30.30.40">
    <property type="entry name" value="SH3 Domains"/>
    <property type="match status" value="1"/>
</dbReference>
<dbReference type="Proteomes" id="UP001056539">
    <property type="component" value="Chromosome"/>
</dbReference>
<dbReference type="SMART" id="SM00260">
    <property type="entry name" value="CheW"/>
    <property type="match status" value="1"/>
</dbReference>
<dbReference type="InterPro" id="IPR036061">
    <property type="entry name" value="CheW-like_dom_sf"/>
</dbReference>